<proteinExistence type="predicted"/>
<name>A0A1M4Z686_9FIRM</name>
<dbReference type="InterPro" id="IPR011112">
    <property type="entry name" value="Rho-like_N"/>
</dbReference>
<dbReference type="Proteomes" id="UP000184114">
    <property type="component" value="Unassembled WGS sequence"/>
</dbReference>
<protein>
    <submittedName>
        <fullName evidence="2">Rho termination factor, N-terminal domain</fullName>
    </submittedName>
</protein>
<feature type="domain" description="Rho termination factor-like N-terminal" evidence="1">
    <location>
        <begin position="8"/>
        <end position="44"/>
    </location>
</feature>
<accession>A0A1M4Z686</accession>
<dbReference type="AlphaFoldDB" id="A0A1M4Z686"/>
<dbReference type="EMBL" id="FQTY01000022">
    <property type="protein sequence ID" value="SHF13583.1"/>
    <property type="molecule type" value="Genomic_DNA"/>
</dbReference>
<evidence type="ECO:0000313" key="3">
    <source>
        <dbReference type="Proteomes" id="UP000184114"/>
    </source>
</evidence>
<gene>
    <name evidence="2" type="ORF">SAMN02745784_02925</name>
</gene>
<dbReference type="SMART" id="SM00959">
    <property type="entry name" value="Rho_N"/>
    <property type="match status" value="1"/>
</dbReference>
<evidence type="ECO:0000259" key="1">
    <source>
        <dbReference type="SMART" id="SM00959"/>
    </source>
</evidence>
<dbReference type="InterPro" id="IPR036269">
    <property type="entry name" value="Rho_N_sf"/>
</dbReference>
<keyword evidence="3" id="KW-1185">Reference proteome</keyword>
<sequence>MAIENEVDLNALTVAELKNIAKEKGIPGYSNMTKQQLIDAINETP</sequence>
<dbReference type="STRING" id="1123404.SAMN02745784_02925"/>
<organism evidence="2 3">
    <name type="scientific">Tissierella praeacuta DSM 18095</name>
    <dbReference type="NCBI Taxonomy" id="1123404"/>
    <lineage>
        <taxon>Bacteria</taxon>
        <taxon>Bacillati</taxon>
        <taxon>Bacillota</taxon>
        <taxon>Tissierellia</taxon>
        <taxon>Tissierellales</taxon>
        <taxon>Tissierellaceae</taxon>
        <taxon>Tissierella</taxon>
    </lineage>
</organism>
<dbReference type="RefSeq" id="WP_084725489.1">
    <property type="nucleotide sequence ID" value="NZ_FQTY01000022.1"/>
</dbReference>
<reference evidence="3" key="1">
    <citation type="submission" date="2016-11" db="EMBL/GenBank/DDBJ databases">
        <authorList>
            <person name="Varghese N."/>
            <person name="Submissions S."/>
        </authorList>
    </citation>
    <scope>NUCLEOTIDE SEQUENCE [LARGE SCALE GENOMIC DNA]</scope>
    <source>
        <strain evidence="3">DSM 18095</strain>
    </source>
</reference>
<dbReference type="GeneID" id="90994544"/>
<evidence type="ECO:0000313" key="2">
    <source>
        <dbReference type="EMBL" id="SHF13583.1"/>
    </source>
</evidence>
<dbReference type="Gene3D" id="1.10.720.10">
    <property type="match status" value="1"/>
</dbReference>
<dbReference type="Pfam" id="PF07498">
    <property type="entry name" value="Rho_N"/>
    <property type="match status" value="1"/>
</dbReference>
<dbReference type="GO" id="GO:0006353">
    <property type="term" value="P:DNA-templated transcription termination"/>
    <property type="evidence" value="ECO:0007669"/>
    <property type="project" value="InterPro"/>
</dbReference>
<dbReference type="SUPFAM" id="SSF68912">
    <property type="entry name" value="Rho N-terminal domain-like"/>
    <property type="match status" value="1"/>
</dbReference>